<dbReference type="GO" id="GO:0008168">
    <property type="term" value="F:methyltransferase activity"/>
    <property type="evidence" value="ECO:0007669"/>
    <property type="project" value="UniProtKB-KW"/>
</dbReference>
<dbReference type="GO" id="GO:0032259">
    <property type="term" value="P:methylation"/>
    <property type="evidence" value="ECO:0007669"/>
    <property type="project" value="UniProtKB-KW"/>
</dbReference>
<accession>A0A1G6PRY5</accession>
<dbReference type="InterPro" id="IPR008884">
    <property type="entry name" value="TylF_MeTrfase"/>
</dbReference>
<dbReference type="SUPFAM" id="SSF53335">
    <property type="entry name" value="S-adenosyl-L-methionine-dependent methyltransferases"/>
    <property type="match status" value="1"/>
</dbReference>
<organism evidence="1 2">
    <name type="scientific">Algoriphagus faecimaris</name>
    <dbReference type="NCBI Taxonomy" id="686796"/>
    <lineage>
        <taxon>Bacteria</taxon>
        <taxon>Pseudomonadati</taxon>
        <taxon>Bacteroidota</taxon>
        <taxon>Cytophagia</taxon>
        <taxon>Cytophagales</taxon>
        <taxon>Cyclobacteriaceae</taxon>
        <taxon>Algoriphagus</taxon>
    </lineage>
</organism>
<dbReference type="RefSeq" id="WP_205635610.1">
    <property type="nucleotide sequence ID" value="NZ_FNAC01000007.1"/>
</dbReference>
<keyword evidence="1" id="KW-0489">Methyltransferase</keyword>
<dbReference type="Pfam" id="PF05711">
    <property type="entry name" value="TylF"/>
    <property type="match status" value="1"/>
</dbReference>
<reference evidence="2" key="1">
    <citation type="submission" date="2016-10" db="EMBL/GenBank/DDBJ databases">
        <authorList>
            <person name="Varghese N."/>
            <person name="Submissions S."/>
        </authorList>
    </citation>
    <scope>NUCLEOTIDE SEQUENCE [LARGE SCALE GENOMIC DNA]</scope>
    <source>
        <strain evidence="2">DSM 23095</strain>
    </source>
</reference>
<dbReference type="InterPro" id="IPR029063">
    <property type="entry name" value="SAM-dependent_MTases_sf"/>
</dbReference>
<dbReference type="Gene3D" id="3.40.50.150">
    <property type="entry name" value="Vaccinia Virus protein VP39"/>
    <property type="match status" value="1"/>
</dbReference>
<proteinExistence type="predicted"/>
<dbReference type="PANTHER" id="PTHR40036">
    <property type="entry name" value="MACROCIN O-METHYLTRANSFERASE"/>
    <property type="match status" value="1"/>
</dbReference>
<dbReference type="AlphaFoldDB" id="A0A1G6PRY5"/>
<sequence length="247" mass="28659">MLRNWIKKKIKIEKPELSGFPQDVKQEVIDLINKVTPFTMTSTERLLTLFNSIEYLHNNKIQGDFIECGVWKGGSIMAMILKLQKLCVDNRNIWLYDTFEGMTAPKQEDKKFDGTSASKLLNEDKERKSNVWAVSHLEEVVKNISTLSYPENRIKFIKGPVEETLNMEVPDKISLLRLDTDWYESTKIELEILFPKLVKGGVLIIDDYGHWKGCKLAVDEYFAKIGNPVFLHRIDYTGRILIKSWDD</sequence>
<evidence type="ECO:0000313" key="1">
    <source>
        <dbReference type="EMBL" id="SDC82980.1"/>
    </source>
</evidence>
<dbReference type="STRING" id="686796.SAMN04488104_100722"/>
<evidence type="ECO:0000313" key="2">
    <source>
        <dbReference type="Proteomes" id="UP000199060"/>
    </source>
</evidence>
<keyword evidence="2" id="KW-1185">Reference proteome</keyword>
<gene>
    <name evidence="1" type="ORF">SAMN04488104_100722</name>
</gene>
<name>A0A1G6PRY5_9BACT</name>
<protein>
    <submittedName>
        <fullName evidence="1">Macrocin-O-methyltransferase (TylF)</fullName>
    </submittedName>
</protein>
<dbReference type="Proteomes" id="UP000199060">
    <property type="component" value="Unassembled WGS sequence"/>
</dbReference>
<keyword evidence="1" id="KW-0808">Transferase</keyword>
<dbReference type="PANTHER" id="PTHR40036:SF1">
    <property type="entry name" value="MACROCIN O-METHYLTRANSFERASE"/>
    <property type="match status" value="1"/>
</dbReference>
<dbReference type="EMBL" id="FNAC01000007">
    <property type="protein sequence ID" value="SDC82980.1"/>
    <property type="molecule type" value="Genomic_DNA"/>
</dbReference>